<dbReference type="KEGG" id="mut:GVT53_02845"/>
<reference evidence="1 2" key="1">
    <citation type="submission" date="2020-02" db="EMBL/GenBank/DDBJ databases">
        <title>Complete genome of Muricauda sp. 501str8.</title>
        <authorList>
            <person name="Dong B."/>
            <person name="Zhu S."/>
            <person name="Yang J."/>
            <person name="Chen J."/>
        </authorList>
    </citation>
    <scope>NUCLEOTIDE SEQUENCE [LARGE SCALE GENOMIC DNA]</scope>
    <source>
        <strain evidence="1 2">501str8</strain>
    </source>
</reference>
<keyword evidence="2" id="KW-1185">Reference proteome</keyword>
<dbReference type="InterPro" id="IPR018534">
    <property type="entry name" value="Tet_reg_excision_RteC"/>
</dbReference>
<dbReference type="Pfam" id="PF09357">
    <property type="entry name" value="RteC"/>
    <property type="match status" value="1"/>
</dbReference>
<gene>
    <name evidence="1" type="ORF">GVT53_02845</name>
</gene>
<dbReference type="EMBL" id="CP049616">
    <property type="protein sequence ID" value="QII43659.1"/>
    <property type="molecule type" value="Genomic_DNA"/>
</dbReference>
<evidence type="ECO:0008006" key="3">
    <source>
        <dbReference type="Google" id="ProtNLM"/>
    </source>
</evidence>
<evidence type="ECO:0000313" key="2">
    <source>
        <dbReference type="Proteomes" id="UP000502928"/>
    </source>
</evidence>
<organism evidence="1 2">
    <name type="scientific">Flagellimonas oceani</name>
    <dbReference type="NCBI Taxonomy" id="2698672"/>
    <lineage>
        <taxon>Bacteria</taxon>
        <taxon>Pseudomonadati</taxon>
        <taxon>Bacteroidota</taxon>
        <taxon>Flavobacteriia</taxon>
        <taxon>Flavobacteriales</taxon>
        <taxon>Flavobacteriaceae</taxon>
        <taxon>Flagellimonas</taxon>
    </lineage>
</organism>
<accession>A0A6G7IZ43</accession>
<dbReference type="RefSeq" id="WP_166247328.1">
    <property type="nucleotide sequence ID" value="NZ_CP049616.1"/>
</dbReference>
<evidence type="ECO:0000313" key="1">
    <source>
        <dbReference type="EMBL" id="QII43659.1"/>
    </source>
</evidence>
<protein>
    <recommendedName>
        <fullName evidence="3">Tetracycline regulation of excision, RteC</fullName>
    </recommendedName>
</protein>
<dbReference type="AlphaFoldDB" id="A0A6G7IZ43"/>
<name>A0A6G7IZ43_9FLAO</name>
<sequence length="270" mass="31143">MDHSLTSEALKTEILDIEARVPNIIEAAKKITALCRSQLLELRNHVVHTGFVDEAEEIHFFKHTKQVPLVYLIYYSELLDLELKIPVCGKKARRQWIKAKRKLWSSFLLGHAQFWKYIQLGHTHWDSQYFTRRKKDSLNPTYAHHIAIDPVFTTSHDMLLGQLRAYEKAIGYLGNRRNTLGSGKFRPRLQWSSTKAALTELVYALYHAGAINGGKADVKEIAQTLSSAFNCELGDCYRTYTEICARKKDRTRFLDGMAYTLKAYMDKGNR</sequence>
<proteinExistence type="predicted"/>
<dbReference type="Proteomes" id="UP000502928">
    <property type="component" value="Chromosome"/>
</dbReference>